<accession>A0A1E7L8V2</accession>
<dbReference type="Pfam" id="PF09349">
    <property type="entry name" value="OHCU_decarbox"/>
    <property type="match status" value="2"/>
</dbReference>
<feature type="domain" description="Oxo-4-hydroxy-4-carboxy-5-ureidoimidazoline decarboxylase" evidence="2">
    <location>
        <begin position="70"/>
        <end position="136"/>
    </location>
</feature>
<evidence type="ECO:0000313" key="4">
    <source>
        <dbReference type="Proteomes" id="UP000176005"/>
    </source>
</evidence>
<gene>
    <name evidence="3" type="ORF">AN218_07285</name>
</gene>
<proteinExistence type="predicted"/>
<feature type="domain" description="Oxo-4-hydroxy-4-carboxy-5-ureidoimidazoline decarboxylase" evidence="2">
    <location>
        <begin position="2"/>
        <end position="48"/>
    </location>
</feature>
<name>A0A1E7L8V2_9ACTN</name>
<sequence>MLLRCCASTRWAARVAACRPYPDRDALLAALDEACYDMTPADLAEALAPESPLLPSPGPHGHDHRGVLAAHTALRAAHAAYEHRFGHVFLVCLDEYEPGERLDQALAGVRTRLGHDPEEERPLVAEELRRLARGRLLRLVAGGTGAH</sequence>
<dbReference type="PATRIC" id="fig|518642.10.peg.1341"/>
<dbReference type="InterPro" id="IPR036778">
    <property type="entry name" value="OHCU_decarboxylase_sf"/>
</dbReference>
<keyword evidence="1" id="KW-0659">Purine metabolism</keyword>
<dbReference type="NCBIfam" id="NF010372">
    <property type="entry name" value="PRK13798.1"/>
    <property type="match status" value="1"/>
</dbReference>
<dbReference type="Gene3D" id="1.10.3330.10">
    <property type="entry name" value="Oxo-4-hydroxy-4-carboxy-5-ureidoimidazoline decarboxylase"/>
    <property type="match status" value="1"/>
</dbReference>
<reference evidence="3 4" key="1">
    <citation type="journal article" date="2016" name="Front. Microbiol.">
        <title>Comparative Genomics Analysis of Streptomyces Species Reveals Their Adaptation to the Marine Environment and Their Diversity at the Genomic Level.</title>
        <authorList>
            <person name="Tian X."/>
            <person name="Zhang Z."/>
            <person name="Yang T."/>
            <person name="Chen M."/>
            <person name="Li J."/>
            <person name="Chen F."/>
            <person name="Yang J."/>
            <person name="Li W."/>
            <person name="Zhang B."/>
            <person name="Zhang Z."/>
            <person name="Wu J."/>
            <person name="Zhang C."/>
            <person name="Long L."/>
            <person name="Xiao J."/>
        </authorList>
    </citation>
    <scope>NUCLEOTIDE SEQUENCE [LARGE SCALE GENOMIC DNA]</scope>
    <source>
        <strain evidence="3 4">SCSIO 10429</strain>
    </source>
</reference>
<protein>
    <submittedName>
        <fullName evidence="3">OHCU decarboxylase</fullName>
    </submittedName>
</protein>
<dbReference type="Proteomes" id="UP000176005">
    <property type="component" value="Unassembled WGS sequence"/>
</dbReference>
<dbReference type="GO" id="GO:0006144">
    <property type="term" value="P:purine nucleobase metabolic process"/>
    <property type="evidence" value="ECO:0007669"/>
    <property type="project" value="UniProtKB-KW"/>
</dbReference>
<comment type="caution">
    <text evidence="3">The sequence shown here is derived from an EMBL/GenBank/DDBJ whole genome shotgun (WGS) entry which is preliminary data.</text>
</comment>
<evidence type="ECO:0000259" key="2">
    <source>
        <dbReference type="Pfam" id="PF09349"/>
    </source>
</evidence>
<dbReference type="InterPro" id="IPR018020">
    <property type="entry name" value="OHCU_decarboxylase"/>
</dbReference>
<dbReference type="EMBL" id="LJGW01000127">
    <property type="protein sequence ID" value="OEV12652.1"/>
    <property type="molecule type" value="Genomic_DNA"/>
</dbReference>
<organism evidence="3 4">
    <name type="scientific">Streptomyces nanshensis</name>
    <dbReference type="NCBI Taxonomy" id="518642"/>
    <lineage>
        <taxon>Bacteria</taxon>
        <taxon>Bacillati</taxon>
        <taxon>Actinomycetota</taxon>
        <taxon>Actinomycetes</taxon>
        <taxon>Kitasatosporales</taxon>
        <taxon>Streptomycetaceae</taxon>
        <taxon>Streptomyces</taxon>
    </lineage>
</organism>
<evidence type="ECO:0000313" key="3">
    <source>
        <dbReference type="EMBL" id="OEV12652.1"/>
    </source>
</evidence>
<keyword evidence="4" id="KW-1185">Reference proteome</keyword>
<dbReference type="SUPFAM" id="SSF158694">
    <property type="entry name" value="UraD-Like"/>
    <property type="match status" value="1"/>
</dbReference>
<evidence type="ECO:0000256" key="1">
    <source>
        <dbReference type="ARBA" id="ARBA00022631"/>
    </source>
</evidence>
<dbReference type="AlphaFoldDB" id="A0A1E7L8V2"/>